<sequence length="312" mass="34782">MRSGAKVRPDILGRLGRMTRVRWRAGVLLAAVLLTSGCFRHTYRVQKAPPVANVKSATLDELIHQIQGRFDAIKTMNASVDIITSTGGSKQGKVTVYTTFSGYILLRKPEDLRVLLFLPVVHTRAIDMVTDGKTFKMMIPPRSRAITGSNELATPSKNPLENLRPAVFYDSLLIKGVQAGELVAITSDERVIQTDSKKKEMVTEPDYDVSLFVQKNGGVELATHRVIHIGRSTLLPYAQDIYDGEGRVVTHATYEGYQKFGDIDFPTRITIERPLDELKIAMTLTKVSPNQEMENDQFELTIPQGTQVQQLP</sequence>
<dbReference type="KEGG" id="talb:FTW19_03470"/>
<protein>
    <submittedName>
        <fullName evidence="2">DUF4292 domain-containing protein</fullName>
    </submittedName>
</protein>
<evidence type="ECO:0000313" key="3">
    <source>
        <dbReference type="Proteomes" id="UP000321820"/>
    </source>
</evidence>
<keyword evidence="3" id="KW-1185">Reference proteome</keyword>
<gene>
    <name evidence="2" type="ORF">FTW19_03470</name>
</gene>
<evidence type="ECO:0000313" key="2">
    <source>
        <dbReference type="EMBL" id="QEE27157.1"/>
    </source>
</evidence>
<evidence type="ECO:0000256" key="1">
    <source>
        <dbReference type="ARBA" id="ARBA00022729"/>
    </source>
</evidence>
<dbReference type="AlphaFoldDB" id="A0A5B9EA76"/>
<accession>A0A5B9EA76</accession>
<dbReference type="InterPro" id="IPR029046">
    <property type="entry name" value="LolA/LolB/LppX"/>
</dbReference>
<dbReference type="Proteomes" id="UP000321820">
    <property type="component" value="Chromosome"/>
</dbReference>
<reference evidence="2 3" key="1">
    <citation type="submission" date="2019-08" db="EMBL/GenBank/DDBJ databases">
        <title>Complete genome sequence of Terriglobus albidus strain ORNL.</title>
        <authorList>
            <person name="Podar M."/>
        </authorList>
    </citation>
    <scope>NUCLEOTIDE SEQUENCE [LARGE SCALE GENOMIC DNA]</scope>
    <source>
        <strain evidence="2 3">ORNL</strain>
    </source>
</reference>
<organism evidence="2 3">
    <name type="scientific">Terriglobus albidus</name>
    <dbReference type="NCBI Taxonomy" id="1592106"/>
    <lineage>
        <taxon>Bacteria</taxon>
        <taxon>Pseudomonadati</taxon>
        <taxon>Acidobacteriota</taxon>
        <taxon>Terriglobia</taxon>
        <taxon>Terriglobales</taxon>
        <taxon>Acidobacteriaceae</taxon>
        <taxon>Terriglobus</taxon>
    </lineage>
</organism>
<keyword evidence="1" id="KW-0732">Signal</keyword>
<dbReference type="EMBL" id="CP042806">
    <property type="protein sequence ID" value="QEE27157.1"/>
    <property type="molecule type" value="Genomic_DNA"/>
</dbReference>
<dbReference type="OrthoDB" id="118204at2"/>
<dbReference type="Gene3D" id="2.50.20.10">
    <property type="entry name" value="Lipoprotein localisation LolA/LolB/LppX"/>
    <property type="match status" value="1"/>
</dbReference>
<proteinExistence type="predicted"/>
<dbReference type="SUPFAM" id="SSF89392">
    <property type="entry name" value="Prokaryotic lipoproteins and lipoprotein localization factors"/>
    <property type="match status" value="1"/>
</dbReference>
<name>A0A5B9EA76_9BACT</name>